<keyword evidence="2" id="KW-1185">Reference proteome</keyword>
<dbReference type="HOGENOM" id="CLU_2896345_0_0_3"/>
<evidence type="ECO:0000313" key="1">
    <source>
        <dbReference type="EMBL" id="EDX70771.1"/>
    </source>
</evidence>
<organism evidence="1 2">
    <name type="scientific">Coleofasciculus chthonoplastes PCC 7420</name>
    <dbReference type="NCBI Taxonomy" id="118168"/>
    <lineage>
        <taxon>Bacteria</taxon>
        <taxon>Bacillati</taxon>
        <taxon>Cyanobacteriota</taxon>
        <taxon>Cyanophyceae</taxon>
        <taxon>Coleofasciculales</taxon>
        <taxon>Coleofasciculaceae</taxon>
        <taxon>Coleofasciculus</taxon>
    </lineage>
</organism>
<dbReference type="RefSeq" id="WP_006106430.1">
    <property type="nucleotide sequence ID" value="NZ_DS989882.1"/>
</dbReference>
<protein>
    <submittedName>
        <fullName evidence="1">Uncharacterized protein</fullName>
    </submittedName>
</protein>
<evidence type="ECO:0000313" key="2">
    <source>
        <dbReference type="Proteomes" id="UP000003835"/>
    </source>
</evidence>
<dbReference type="STRING" id="118168.MC7420_5974"/>
<proteinExistence type="predicted"/>
<dbReference type="EMBL" id="DS989882">
    <property type="protein sequence ID" value="EDX70771.1"/>
    <property type="molecule type" value="Genomic_DNA"/>
</dbReference>
<dbReference type="Proteomes" id="UP000003835">
    <property type="component" value="Unassembled WGS sequence"/>
</dbReference>
<reference evidence="1 2" key="1">
    <citation type="submission" date="2008-07" db="EMBL/GenBank/DDBJ databases">
        <authorList>
            <person name="Tandeau de Marsac N."/>
            <person name="Ferriera S."/>
            <person name="Johnson J."/>
            <person name="Kravitz S."/>
            <person name="Beeson K."/>
            <person name="Sutton G."/>
            <person name="Rogers Y.-H."/>
            <person name="Friedman R."/>
            <person name="Frazier M."/>
            <person name="Venter J.C."/>
        </authorList>
    </citation>
    <scope>NUCLEOTIDE SEQUENCE [LARGE SCALE GENOMIC DNA]</scope>
    <source>
        <strain evidence="1 2">PCC 7420</strain>
    </source>
</reference>
<name>B4W4X5_9CYAN</name>
<dbReference type="AlphaFoldDB" id="B4W4X5"/>
<gene>
    <name evidence="1" type="ORF">MC7420_5974</name>
</gene>
<accession>B4W4X5</accession>
<sequence length="62" mass="7051">MSEAPDSADYKLRDRRLSLTDEQEIAIRLPRPERLSDRGFYGYGEGVRYVLRTGFAIATLAS</sequence>